<dbReference type="SMART" id="SM01270">
    <property type="entry name" value="Longin"/>
    <property type="match status" value="1"/>
</dbReference>
<evidence type="ECO:0000313" key="18">
    <source>
        <dbReference type="Proteomes" id="UP000077115"/>
    </source>
</evidence>
<reference evidence="17 18" key="2">
    <citation type="submission" date="2016-05" db="EMBL/GenBank/DDBJ databases">
        <title>Lineage-specific infection strategies underlie the spectrum of fungal disease in amphibians.</title>
        <authorList>
            <person name="Cuomo C.A."/>
            <person name="Farrer R.A."/>
            <person name="James T."/>
            <person name="Longcore J."/>
            <person name="Birren B."/>
        </authorList>
    </citation>
    <scope>NUCLEOTIDE SEQUENCE [LARGE SCALE GENOMIC DNA]</scope>
    <source>
        <strain evidence="17 18">JEL423</strain>
    </source>
</reference>
<evidence type="ECO:0000256" key="1">
    <source>
        <dbReference type="ARBA" id="ARBA00004163"/>
    </source>
</evidence>
<evidence type="ECO:0000256" key="13">
    <source>
        <dbReference type="PROSITE-ProRule" id="PRU00290"/>
    </source>
</evidence>
<dbReference type="GO" id="GO:0006888">
    <property type="term" value="P:endoplasmic reticulum to Golgi vesicle-mediated transport"/>
    <property type="evidence" value="ECO:0007669"/>
    <property type="project" value="InterPro"/>
</dbReference>
<dbReference type="OrthoDB" id="1719357at2759"/>
<keyword evidence="10 13" id="KW-0175">Coiled coil</keyword>
<feature type="transmembrane region" description="Helical" evidence="14">
    <location>
        <begin position="228"/>
        <end position="248"/>
    </location>
</feature>
<dbReference type="Pfam" id="PF00957">
    <property type="entry name" value="Synaptobrevin"/>
    <property type="match status" value="1"/>
</dbReference>
<proteinExistence type="inferred from homology"/>
<comment type="subcellular location">
    <subcellularLocation>
        <location evidence="1">Endoplasmic reticulum membrane</location>
        <topology evidence="1">Single-pass type IV membrane protein</topology>
    </subcellularLocation>
    <subcellularLocation>
        <location evidence="2">Golgi apparatus membrane</location>
        <topology evidence="2">Single-pass type IV membrane protein</topology>
    </subcellularLocation>
</comment>
<comment type="similarity">
    <text evidence="3">Belongs to the synaptobrevin family.</text>
</comment>
<dbReference type="PROSITE" id="PS50892">
    <property type="entry name" value="V_SNARE"/>
    <property type="match status" value="1"/>
</dbReference>
<dbReference type="STRING" id="403673.A0A177WLP9"/>
<keyword evidence="4" id="KW-0813">Transport</keyword>
<sequence length="249" mass="28423">MSDICNGLMASIIPCVICRLGRVSFFPSSIQTTAMVKSTLIARIADGLPLAASMDDEESENLADYKNQAKLLFKGLSHNAEQRCSVDSPPYVFHYLIEFGVCYLCLCDRSYPKKLAFQYLEELQKEFQSLYGNEIAAIGRPYAFVRFDSFIQKTKKLYKDARTQRNLHKLNEDLSDVTRIMTKNIQDVLGRGKVLDDMSAISQNLSAESKKYLKDTRHLNLQALYQKYGPPAIVVGVVTIVLYLRFFWW</sequence>
<name>A0A177WLP9_BATDL</name>
<keyword evidence="6" id="KW-0256">Endoplasmic reticulum</keyword>
<evidence type="ECO:0000256" key="11">
    <source>
        <dbReference type="ARBA" id="ARBA00023136"/>
    </source>
</evidence>
<evidence type="ECO:0000259" key="15">
    <source>
        <dbReference type="PROSITE" id="PS50859"/>
    </source>
</evidence>
<protein>
    <recommendedName>
        <fullName evidence="12">Protein transport protein SEC22</fullName>
    </recommendedName>
</protein>
<dbReference type="GO" id="GO:0000139">
    <property type="term" value="C:Golgi membrane"/>
    <property type="evidence" value="ECO:0007669"/>
    <property type="project" value="UniProtKB-SubCell"/>
</dbReference>
<evidence type="ECO:0000256" key="4">
    <source>
        <dbReference type="ARBA" id="ARBA00022448"/>
    </source>
</evidence>
<dbReference type="GO" id="GO:0006890">
    <property type="term" value="P:retrograde vesicle-mediated transport, Golgi to endoplasmic reticulum"/>
    <property type="evidence" value="ECO:0007669"/>
    <property type="project" value="InterPro"/>
</dbReference>
<dbReference type="Gene3D" id="1.20.5.110">
    <property type="match status" value="1"/>
</dbReference>
<dbReference type="Proteomes" id="UP000077115">
    <property type="component" value="Unassembled WGS sequence"/>
</dbReference>
<evidence type="ECO:0000256" key="7">
    <source>
        <dbReference type="ARBA" id="ARBA00022927"/>
    </source>
</evidence>
<dbReference type="SUPFAM" id="SSF64356">
    <property type="entry name" value="SNARE-like"/>
    <property type="match status" value="1"/>
</dbReference>
<dbReference type="CDD" id="cd14824">
    <property type="entry name" value="Longin"/>
    <property type="match status" value="1"/>
</dbReference>
<dbReference type="GO" id="GO:0005484">
    <property type="term" value="F:SNAP receptor activity"/>
    <property type="evidence" value="ECO:0007669"/>
    <property type="project" value="InterPro"/>
</dbReference>
<dbReference type="AlphaFoldDB" id="A0A177WLP9"/>
<dbReference type="EMBL" id="DS022304">
    <property type="protein sequence ID" value="OAJ40380.1"/>
    <property type="molecule type" value="Genomic_DNA"/>
</dbReference>
<dbReference type="GO" id="GO:0005789">
    <property type="term" value="C:endoplasmic reticulum membrane"/>
    <property type="evidence" value="ECO:0007669"/>
    <property type="project" value="UniProtKB-SubCell"/>
</dbReference>
<dbReference type="VEuPathDB" id="FungiDB:BDEG_24124"/>
<evidence type="ECO:0000256" key="2">
    <source>
        <dbReference type="ARBA" id="ARBA00004409"/>
    </source>
</evidence>
<organism evidence="17 18">
    <name type="scientific">Batrachochytrium dendrobatidis (strain JEL423)</name>
    <dbReference type="NCBI Taxonomy" id="403673"/>
    <lineage>
        <taxon>Eukaryota</taxon>
        <taxon>Fungi</taxon>
        <taxon>Fungi incertae sedis</taxon>
        <taxon>Chytridiomycota</taxon>
        <taxon>Chytridiomycota incertae sedis</taxon>
        <taxon>Chytridiomycetes</taxon>
        <taxon>Rhizophydiales</taxon>
        <taxon>Rhizophydiales incertae sedis</taxon>
        <taxon>Batrachochytrium</taxon>
    </lineage>
</organism>
<feature type="domain" description="Longin" evidence="15">
    <location>
        <begin position="40"/>
        <end position="151"/>
    </location>
</feature>
<evidence type="ECO:0000256" key="3">
    <source>
        <dbReference type="ARBA" id="ARBA00008025"/>
    </source>
</evidence>
<evidence type="ECO:0000313" key="17">
    <source>
        <dbReference type="EMBL" id="OAJ40380.1"/>
    </source>
</evidence>
<dbReference type="PROSITE" id="PS50859">
    <property type="entry name" value="LONGIN"/>
    <property type="match status" value="1"/>
</dbReference>
<dbReference type="Pfam" id="PF13774">
    <property type="entry name" value="Longin"/>
    <property type="match status" value="1"/>
</dbReference>
<feature type="domain" description="V-SNARE coiled-coil homology" evidence="16">
    <location>
        <begin position="166"/>
        <end position="226"/>
    </location>
</feature>
<evidence type="ECO:0000256" key="14">
    <source>
        <dbReference type="SAM" id="Phobius"/>
    </source>
</evidence>
<dbReference type="InterPro" id="IPR042855">
    <property type="entry name" value="V_SNARE_CC"/>
</dbReference>
<dbReference type="Gene3D" id="3.30.450.50">
    <property type="entry name" value="Longin domain"/>
    <property type="match status" value="1"/>
</dbReference>
<dbReference type="InterPro" id="IPR010908">
    <property type="entry name" value="Longin_dom"/>
</dbReference>
<evidence type="ECO:0000259" key="16">
    <source>
        <dbReference type="PROSITE" id="PS50892"/>
    </source>
</evidence>
<evidence type="ECO:0000256" key="8">
    <source>
        <dbReference type="ARBA" id="ARBA00022989"/>
    </source>
</evidence>
<dbReference type="FunFam" id="3.30.450.50:FF:000045">
    <property type="entry name" value="Uncharacterized protein"/>
    <property type="match status" value="1"/>
</dbReference>
<keyword evidence="5 14" id="KW-0812">Transmembrane</keyword>
<keyword evidence="8 14" id="KW-1133">Transmembrane helix</keyword>
<evidence type="ECO:0000256" key="5">
    <source>
        <dbReference type="ARBA" id="ARBA00022692"/>
    </source>
</evidence>
<dbReference type="GO" id="GO:0015031">
    <property type="term" value="P:protein transport"/>
    <property type="evidence" value="ECO:0007669"/>
    <property type="project" value="UniProtKB-KW"/>
</dbReference>
<gene>
    <name evidence="17" type="ORF">BDEG_24124</name>
</gene>
<accession>A0A177WLP9</accession>
<evidence type="ECO:0000256" key="6">
    <source>
        <dbReference type="ARBA" id="ARBA00022824"/>
    </source>
</evidence>
<dbReference type="PANTHER" id="PTHR45837">
    <property type="entry name" value="VESICLE-TRAFFICKING PROTEIN SEC22B"/>
    <property type="match status" value="1"/>
</dbReference>
<dbReference type="CDD" id="cd15866">
    <property type="entry name" value="R-SNARE_SEC22"/>
    <property type="match status" value="1"/>
</dbReference>
<evidence type="ECO:0000256" key="10">
    <source>
        <dbReference type="ARBA" id="ARBA00023054"/>
    </source>
</evidence>
<evidence type="ECO:0000256" key="12">
    <source>
        <dbReference type="ARBA" id="ARBA00024249"/>
    </source>
</evidence>
<keyword evidence="11 14" id="KW-0472">Membrane</keyword>
<reference evidence="17 18" key="1">
    <citation type="submission" date="2006-10" db="EMBL/GenBank/DDBJ databases">
        <title>The Genome Sequence of Batrachochytrium dendrobatidis JEL423.</title>
        <authorList>
            <consortium name="The Broad Institute Genome Sequencing Platform"/>
            <person name="Birren B."/>
            <person name="Lander E."/>
            <person name="Galagan J."/>
            <person name="Cuomo C."/>
            <person name="Devon K."/>
            <person name="Jaffe D."/>
            <person name="Butler J."/>
            <person name="Alvarez P."/>
            <person name="Gnerre S."/>
            <person name="Grabherr M."/>
            <person name="Kleber M."/>
            <person name="Mauceli E."/>
            <person name="Brockman W."/>
            <person name="Young S."/>
            <person name="LaButti K."/>
            <person name="Sykes S."/>
            <person name="DeCaprio D."/>
            <person name="Crawford M."/>
            <person name="Koehrsen M."/>
            <person name="Engels R."/>
            <person name="Montgomery P."/>
            <person name="Pearson M."/>
            <person name="Howarth C."/>
            <person name="Larson L."/>
            <person name="White J."/>
            <person name="O'Leary S."/>
            <person name="Kodira C."/>
            <person name="Zeng Q."/>
            <person name="Yandava C."/>
            <person name="Alvarado L."/>
            <person name="Longcore J."/>
            <person name="James T."/>
        </authorList>
    </citation>
    <scope>NUCLEOTIDE SEQUENCE [LARGE SCALE GENOMIC DNA]</scope>
    <source>
        <strain evidence="17 18">JEL423</strain>
    </source>
</reference>
<evidence type="ECO:0000256" key="9">
    <source>
        <dbReference type="ARBA" id="ARBA00023034"/>
    </source>
</evidence>
<dbReference type="SUPFAM" id="SSF58038">
    <property type="entry name" value="SNARE fusion complex"/>
    <property type="match status" value="1"/>
</dbReference>
<keyword evidence="7" id="KW-0653">Protein transport</keyword>
<keyword evidence="9" id="KW-0333">Golgi apparatus</keyword>
<dbReference type="InterPro" id="IPR011012">
    <property type="entry name" value="Longin-like_dom_sf"/>
</dbReference>
<dbReference type="InterPro" id="IPR044565">
    <property type="entry name" value="Sec22"/>
</dbReference>
<dbReference type="eggNOG" id="KOG0862">
    <property type="taxonomic scope" value="Eukaryota"/>
</dbReference>